<proteinExistence type="inferred from homology"/>
<dbReference type="Gene3D" id="3.30.1140.32">
    <property type="entry name" value="Ribosomal protein S3, C-terminal domain"/>
    <property type="match status" value="1"/>
</dbReference>
<dbReference type="InterPro" id="IPR015946">
    <property type="entry name" value="KH_dom-like_a/b"/>
</dbReference>
<dbReference type="SUPFAM" id="SSF54814">
    <property type="entry name" value="Prokaryotic type KH domain (KH-domain type II)"/>
    <property type="match status" value="1"/>
</dbReference>
<keyword evidence="7" id="KW-1185">Reference proteome</keyword>
<dbReference type="GO" id="GO:0005634">
    <property type="term" value="C:nucleus"/>
    <property type="evidence" value="ECO:0007669"/>
    <property type="project" value="TreeGrafter"/>
</dbReference>
<gene>
    <name evidence="6" type="ORF">VNE69_08161</name>
</gene>
<sequence length="215" mass="23709">MGNDNKILKKFITDGMIFAELKELFEKCLINEGFSSLELRLEESPVKVILKVVKPHDLIGDKKWKVNQIQHLVASRLSLPDSNVVVIIDKVVEKGLCPIYQANLIKEKMLANIPHKRAANLVLKNTKFAGATGCLVTISGKLKGLRACTKKFLEGVVIKSGQPSRDYVKKHITTVNTKQGVIGIQVSIMLPHDPEGIIGPSTLLPDKIVVLDAKE</sequence>
<evidence type="ECO:0000256" key="3">
    <source>
        <dbReference type="ARBA" id="ARBA00023274"/>
    </source>
</evidence>
<dbReference type="EMBL" id="CP142733">
    <property type="protein sequence ID" value="WUR04406.1"/>
    <property type="molecule type" value="Genomic_DNA"/>
</dbReference>
<dbReference type="InterPro" id="IPR001351">
    <property type="entry name" value="Ribosomal_uS3_C"/>
</dbReference>
<reference evidence="6" key="1">
    <citation type="journal article" date="2024" name="BMC Genomics">
        <title>Functional annotation of a divergent genome using sequence and structure-based similarity.</title>
        <authorList>
            <person name="Svedberg D."/>
            <person name="Winiger R.R."/>
            <person name="Berg A."/>
            <person name="Sharma H."/>
            <person name="Tellgren-Roth C."/>
            <person name="Debrunner-Vossbrinck B.A."/>
            <person name="Vossbrinck C.R."/>
            <person name="Barandun J."/>
        </authorList>
    </citation>
    <scope>NUCLEOTIDE SEQUENCE</scope>
    <source>
        <strain evidence="6">Illinois isolate</strain>
    </source>
</reference>
<protein>
    <recommendedName>
        <fullName evidence="4">40S ribosomal protein S3</fullName>
    </recommendedName>
</protein>
<keyword evidence="2 6" id="KW-0689">Ribosomal protein</keyword>
<dbReference type="Pfam" id="PF00189">
    <property type="entry name" value="Ribosomal_S3_C"/>
    <property type="match status" value="1"/>
</dbReference>
<evidence type="ECO:0000256" key="2">
    <source>
        <dbReference type="ARBA" id="ARBA00022980"/>
    </source>
</evidence>
<evidence type="ECO:0000259" key="5">
    <source>
        <dbReference type="Pfam" id="PF00189"/>
    </source>
</evidence>
<dbReference type="Proteomes" id="UP001334084">
    <property type="component" value="Chromosome 8"/>
</dbReference>
<dbReference type="RefSeq" id="XP_065330551.1">
    <property type="nucleotide sequence ID" value="XM_065474479.1"/>
</dbReference>
<evidence type="ECO:0000313" key="6">
    <source>
        <dbReference type="EMBL" id="WUR04406.1"/>
    </source>
</evidence>
<feature type="domain" description="Small ribosomal subunit protein uS3 C-terminal" evidence="5">
    <location>
        <begin position="105"/>
        <end position="188"/>
    </location>
</feature>
<dbReference type="AlphaFoldDB" id="A0AAX4JEK9"/>
<dbReference type="SUPFAM" id="SSF54821">
    <property type="entry name" value="Ribosomal protein S3 C-terminal domain"/>
    <property type="match status" value="1"/>
</dbReference>
<accession>A0AAX4JEK9</accession>
<dbReference type="GeneID" id="90542237"/>
<dbReference type="PANTHER" id="PTHR11760">
    <property type="entry name" value="30S/40S RIBOSOMAL PROTEIN S3"/>
    <property type="match status" value="1"/>
</dbReference>
<evidence type="ECO:0000256" key="1">
    <source>
        <dbReference type="ARBA" id="ARBA00010761"/>
    </source>
</evidence>
<dbReference type="GO" id="GO:0003735">
    <property type="term" value="F:structural constituent of ribosome"/>
    <property type="evidence" value="ECO:0007669"/>
    <property type="project" value="InterPro"/>
</dbReference>
<organism evidence="6 7">
    <name type="scientific">Vairimorpha necatrix</name>
    <dbReference type="NCBI Taxonomy" id="6039"/>
    <lineage>
        <taxon>Eukaryota</taxon>
        <taxon>Fungi</taxon>
        <taxon>Fungi incertae sedis</taxon>
        <taxon>Microsporidia</taxon>
        <taxon>Nosematidae</taxon>
        <taxon>Vairimorpha</taxon>
    </lineage>
</organism>
<dbReference type="GO" id="GO:0022627">
    <property type="term" value="C:cytosolic small ribosomal subunit"/>
    <property type="evidence" value="ECO:0007669"/>
    <property type="project" value="TreeGrafter"/>
</dbReference>
<dbReference type="InterPro" id="IPR009019">
    <property type="entry name" value="KH_sf_prok-type"/>
</dbReference>
<dbReference type="KEGG" id="vnx:VNE69_08161"/>
<evidence type="ECO:0000256" key="4">
    <source>
        <dbReference type="ARBA" id="ARBA00035408"/>
    </source>
</evidence>
<dbReference type="GO" id="GO:0006412">
    <property type="term" value="P:translation"/>
    <property type="evidence" value="ECO:0007669"/>
    <property type="project" value="InterPro"/>
</dbReference>
<evidence type="ECO:0000313" key="7">
    <source>
        <dbReference type="Proteomes" id="UP001334084"/>
    </source>
</evidence>
<dbReference type="InterPro" id="IPR057258">
    <property type="entry name" value="Ribosomal_uS3"/>
</dbReference>
<name>A0AAX4JEK9_9MICR</name>
<comment type="similarity">
    <text evidence="1">Belongs to the universal ribosomal protein uS3 family.</text>
</comment>
<dbReference type="Gene3D" id="3.30.300.20">
    <property type="match status" value="1"/>
</dbReference>
<dbReference type="PANTHER" id="PTHR11760:SF32">
    <property type="entry name" value="SMALL RIBOSOMAL SUBUNIT PROTEIN US3"/>
    <property type="match status" value="1"/>
</dbReference>
<keyword evidence="3" id="KW-0687">Ribonucleoprotein</keyword>
<dbReference type="InterPro" id="IPR036419">
    <property type="entry name" value="Ribosomal_S3_C_sf"/>
</dbReference>
<dbReference type="GO" id="GO:0003723">
    <property type="term" value="F:RNA binding"/>
    <property type="evidence" value="ECO:0007669"/>
    <property type="project" value="InterPro"/>
</dbReference>